<dbReference type="EMBL" id="LRBV02000011">
    <property type="status" value="NOT_ANNOTATED_CDS"/>
    <property type="molecule type" value="Genomic_DNA"/>
</dbReference>
<dbReference type="PANTHER" id="PTHR31672:SF13">
    <property type="entry name" value="F-BOX PROTEIN CPR30-LIKE"/>
    <property type="match status" value="1"/>
</dbReference>
<feature type="compositionally biased region" description="Gly residues" evidence="1">
    <location>
        <begin position="468"/>
        <end position="478"/>
    </location>
</feature>
<evidence type="ECO:0000313" key="4">
    <source>
        <dbReference type="Proteomes" id="UP000594261"/>
    </source>
</evidence>
<feature type="domain" description="F-box" evidence="2">
    <location>
        <begin position="59"/>
        <end position="105"/>
    </location>
</feature>
<dbReference type="SUPFAM" id="SSF81383">
    <property type="entry name" value="F-box domain"/>
    <property type="match status" value="1"/>
</dbReference>
<dbReference type="FunCoup" id="A0A7N2RDZ3">
    <property type="interactions" value="173"/>
</dbReference>
<organism evidence="3 4">
    <name type="scientific">Quercus lobata</name>
    <name type="common">Valley oak</name>
    <dbReference type="NCBI Taxonomy" id="97700"/>
    <lineage>
        <taxon>Eukaryota</taxon>
        <taxon>Viridiplantae</taxon>
        <taxon>Streptophyta</taxon>
        <taxon>Embryophyta</taxon>
        <taxon>Tracheophyta</taxon>
        <taxon>Spermatophyta</taxon>
        <taxon>Magnoliopsida</taxon>
        <taxon>eudicotyledons</taxon>
        <taxon>Gunneridae</taxon>
        <taxon>Pentapetalae</taxon>
        <taxon>rosids</taxon>
        <taxon>fabids</taxon>
        <taxon>Fagales</taxon>
        <taxon>Fagaceae</taxon>
        <taxon>Quercus</taxon>
    </lineage>
</organism>
<dbReference type="Gramene" id="QL11p051870:mrna">
    <property type="protein sequence ID" value="QL11p051870:mrna"/>
    <property type="gene ID" value="QL11p051870"/>
</dbReference>
<dbReference type="InterPro" id="IPR013187">
    <property type="entry name" value="F-box-assoc_dom_typ3"/>
</dbReference>
<dbReference type="NCBIfam" id="TIGR01640">
    <property type="entry name" value="F_box_assoc_1"/>
    <property type="match status" value="1"/>
</dbReference>
<dbReference type="PROSITE" id="PS50181">
    <property type="entry name" value="FBOX"/>
    <property type="match status" value="1"/>
</dbReference>
<dbReference type="InterPro" id="IPR050796">
    <property type="entry name" value="SCF_F-box_component"/>
</dbReference>
<protein>
    <recommendedName>
        <fullName evidence="2">F-box domain-containing protein</fullName>
    </recommendedName>
</protein>
<dbReference type="Pfam" id="PF08268">
    <property type="entry name" value="FBA_3"/>
    <property type="match status" value="1"/>
</dbReference>
<dbReference type="InParanoid" id="A0A7N2RDZ3"/>
<dbReference type="CDD" id="cd22157">
    <property type="entry name" value="F-box_AtFBW1-like"/>
    <property type="match status" value="1"/>
</dbReference>
<keyword evidence="4" id="KW-1185">Reference proteome</keyword>
<reference evidence="3" key="2">
    <citation type="submission" date="2021-01" db="UniProtKB">
        <authorList>
            <consortium name="EnsemblPlants"/>
        </authorList>
    </citation>
    <scope>IDENTIFICATION</scope>
</reference>
<dbReference type="InterPro" id="IPR017451">
    <property type="entry name" value="F-box-assoc_interact_dom"/>
</dbReference>
<dbReference type="Proteomes" id="UP000594261">
    <property type="component" value="Chromosome 11"/>
</dbReference>
<proteinExistence type="predicted"/>
<dbReference type="Gene3D" id="1.20.1280.50">
    <property type="match status" value="1"/>
</dbReference>
<dbReference type="InterPro" id="IPR036047">
    <property type="entry name" value="F-box-like_dom_sf"/>
</dbReference>
<sequence length="517" mass="57735">MEYHSICVSMTPLFYLCFNSVTEGRLNQLKPLKTMTGLSSYGFNSLDVDKLLSAIALAATMRESVPDDVVEDILGHLPVKSLTRFRCFSKSWNSIITDTTFINKHLKLNLNQSESSMSTNTHSGYLLYTTEDKDSSSSSKELCTVACNKDRTLTQVSRFEIPPFFDKYMIVGFCNGLFCLASPEKELCHVIYLWNPSIRMLKKLVATRFNRKHNERAAIGFAYDSLNNDFKILRIVCNAMFNGSEAEAEIYTLSSDSWRKVVTSMQSLRGCEVTEPKLGTICCVWGPFSFYNGALHALAFTTGYLYILSFDISDESFHEIMMPRNHLDGATNYFNKLAVYKGLLANFVFAHDFGNEHDGRVLCHVWVMEEYGVPESWTRKFVMEWAWTFHFFGCTNNGELLIKNATGLASIDPENQNQNILPIENANWVAFSANSMESLVLLDRDRESEREEEEEKNSNVCSMDDLGGALGSGGGLGGSSSSSSGLDGSGDGHSRDILSLLGGMISDFDDVGVPSLR</sequence>
<evidence type="ECO:0000256" key="1">
    <source>
        <dbReference type="SAM" id="MobiDB-lite"/>
    </source>
</evidence>
<accession>A0A7N2RDZ3</accession>
<evidence type="ECO:0000259" key="2">
    <source>
        <dbReference type="PROSITE" id="PS50181"/>
    </source>
</evidence>
<dbReference type="InterPro" id="IPR001810">
    <property type="entry name" value="F-box_dom"/>
</dbReference>
<reference evidence="3 4" key="1">
    <citation type="journal article" date="2016" name="G3 (Bethesda)">
        <title>First Draft Assembly and Annotation of the Genome of a California Endemic Oak Quercus lobata Nee (Fagaceae).</title>
        <authorList>
            <person name="Sork V.L."/>
            <person name="Fitz-Gibbon S.T."/>
            <person name="Puiu D."/>
            <person name="Crepeau M."/>
            <person name="Gugger P.F."/>
            <person name="Sherman R."/>
            <person name="Stevens K."/>
            <person name="Langley C.H."/>
            <person name="Pellegrini M."/>
            <person name="Salzberg S.L."/>
        </authorList>
    </citation>
    <scope>NUCLEOTIDE SEQUENCE [LARGE SCALE GENOMIC DNA]</scope>
    <source>
        <strain evidence="3 4">cv. SW786</strain>
    </source>
</reference>
<evidence type="ECO:0000313" key="3">
    <source>
        <dbReference type="EnsemblPlants" id="QL11p051870:mrna"/>
    </source>
</evidence>
<dbReference type="AlphaFoldDB" id="A0A7N2RDZ3"/>
<dbReference type="PANTHER" id="PTHR31672">
    <property type="entry name" value="BNACNNG10540D PROTEIN"/>
    <property type="match status" value="1"/>
</dbReference>
<dbReference type="SMART" id="SM00256">
    <property type="entry name" value="FBOX"/>
    <property type="match status" value="1"/>
</dbReference>
<dbReference type="Pfam" id="PF00646">
    <property type="entry name" value="F-box"/>
    <property type="match status" value="1"/>
</dbReference>
<feature type="region of interest" description="Disordered" evidence="1">
    <location>
        <begin position="444"/>
        <end position="491"/>
    </location>
</feature>
<name>A0A7N2RDZ3_QUELO</name>
<dbReference type="EnsemblPlants" id="QL11p051870:mrna">
    <property type="protein sequence ID" value="QL11p051870:mrna"/>
    <property type="gene ID" value="QL11p051870"/>
</dbReference>